<evidence type="ECO:0000313" key="6">
    <source>
        <dbReference type="Proteomes" id="UP000189941"/>
    </source>
</evidence>
<dbReference type="RefSeq" id="WP_078755585.1">
    <property type="nucleotide sequence ID" value="NZ_FUWO01000005.1"/>
</dbReference>
<evidence type="ECO:0000256" key="1">
    <source>
        <dbReference type="ARBA" id="ARBA00005662"/>
    </source>
</evidence>
<dbReference type="SUPFAM" id="SSF56300">
    <property type="entry name" value="Metallo-dependent phosphatases"/>
    <property type="match status" value="1"/>
</dbReference>
<dbReference type="Proteomes" id="UP000189941">
    <property type="component" value="Unassembled WGS sequence"/>
</dbReference>
<feature type="chain" id="PRO_5039661881" evidence="3">
    <location>
        <begin position="28"/>
        <end position="395"/>
    </location>
</feature>
<evidence type="ECO:0000256" key="3">
    <source>
        <dbReference type="SAM" id="SignalP"/>
    </source>
</evidence>
<dbReference type="EMBL" id="FUWO01000005">
    <property type="protein sequence ID" value="SJZ43881.1"/>
    <property type="molecule type" value="Genomic_DNA"/>
</dbReference>
<feature type="compositionally biased region" description="Polar residues" evidence="2">
    <location>
        <begin position="23"/>
        <end position="48"/>
    </location>
</feature>
<keyword evidence="3" id="KW-0732">Signal</keyword>
<keyword evidence="6" id="KW-1185">Reference proteome</keyword>
<evidence type="ECO:0000259" key="4">
    <source>
        <dbReference type="SMART" id="SM00854"/>
    </source>
</evidence>
<dbReference type="PANTHER" id="PTHR33393">
    <property type="entry name" value="POLYGLUTAMINE SYNTHESIS ACCESSORY PROTEIN RV0574C-RELATED"/>
    <property type="match status" value="1"/>
</dbReference>
<dbReference type="SMART" id="SM00854">
    <property type="entry name" value="PGA_cap"/>
    <property type="match status" value="1"/>
</dbReference>
<dbReference type="InterPro" id="IPR052169">
    <property type="entry name" value="CW_Biosynth-Accessory"/>
</dbReference>
<proteinExistence type="inferred from homology"/>
<dbReference type="STRING" id="1121925.SAMN02746011_00788"/>
<dbReference type="Gene3D" id="3.60.21.10">
    <property type="match status" value="1"/>
</dbReference>
<evidence type="ECO:0000313" key="5">
    <source>
        <dbReference type="EMBL" id="SJZ43881.1"/>
    </source>
</evidence>
<dbReference type="CDD" id="cd07381">
    <property type="entry name" value="MPP_CapA"/>
    <property type="match status" value="1"/>
</dbReference>
<dbReference type="InterPro" id="IPR019079">
    <property type="entry name" value="Capsule_synth_CapA"/>
</dbReference>
<name>A0A1T4KNB1_9LACT</name>
<accession>A0A1T4KNB1</accession>
<dbReference type="Pfam" id="PF09587">
    <property type="entry name" value="PGA_cap"/>
    <property type="match status" value="1"/>
</dbReference>
<feature type="region of interest" description="Disordered" evidence="2">
    <location>
        <begin position="23"/>
        <end position="67"/>
    </location>
</feature>
<gene>
    <name evidence="5" type="ORF">SAMN02746011_00788</name>
</gene>
<dbReference type="AlphaFoldDB" id="A0A1T4KNB1"/>
<protein>
    <submittedName>
        <fullName evidence="5">Poly-gamma-glutamate synthesis protein (Capsule biosynthesis protein)</fullName>
    </submittedName>
</protein>
<dbReference type="OrthoDB" id="9810906at2"/>
<reference evidence="6" key="1">
    <citation type="submission" date="2017-02" db="EMBL/GenBank/DDBJ databases">
        <authorList>
            <person name="Varghese N."/>
            <person name="Submissions S."/>
        </authorList>
    </citation>
    <scope>NUCLEOTIDE SEQUENCE [LARGE SCALE GENOMIC DNA]</scope>
    <source>
        <strain evidence="6">DSM 15739</strain>
    </source>
</reference>
<feature type="domain" description="Capsule synthesis protein CapA" evidence="4">
    <location>
        <begin position="71"/>
        <end position="312"/>
    </location>
</feature>
<dbReference type="InterPro" id="IPR029052">
    <property type="entry name" value="Metallo-depent_PP-like"/>
</dbReference>
<feature type="signal peptide" evidence="3">
    <location>
        <begin position="1"/>
        <end position="27"/>
    </location>
</feature>
<feature type="compositionally biased region" description="Basic and acidic residues" evidence="2">
    <location>
        <begin position="53"/>
        <end position="67"/>
    </location>
</feature>
<organism evidence="5 6">
    <name type="scientific">Globicatella sulfidifaciens DSM 15739</name>
    <dbReference type="NCBI Taxonomy" id="1121925"/>
    <lineage>
        <taxon>Bacteria</taxon>
        <taxon>Bacillati</taxon>
        <taxon>Bacillota</taxon>
        <taxon>Bacilli</taxon>
        <taxon>Lactobacillales</taxon>
        <taxon>Aerococcaceae</taxon>
        <taxon>Globicatella</taxon>
    </lineage>
</organism>
<dbReference type="PANTHER" id="PTHR33393:SF12">
    <property type="entry name" value="CAPSULE BIOSYNTHESIS PROTEIN CAPA"/>
    <property type="match status" value="1"/>
</dbReference>
<comment type="similarity">
    <text evidence="1">Belongs to the CapA family.</text>
</comment>
<evidence type="ECO:0000256" key="2">
    <source>
        <dbReference type="SAM" id="MobiDB-lite"/>
    </source>
</evidence>
<sequence length="395" mass="43654">MKRLRNILLLSALTLLNVACQSPTTNSQPNDAQTTTVSAQDTMTTVSTEDTDEAKADAEGESTTKEGRSVTIRSIGDILIHDWVYDNAATADGYDFTPMFEPIKKYLENADITTANLEVIAAGDTYPLSTYPAFNAPSEIIDALKTVGVDIVNNATNHSMDLGAEGAYASIEALKERDMPYVGSYESWDDYNNMRVLDANGVKVGFLSYSYGANGNYIPEDQAYLLSLIDTDLMPLEVEALNKISDISVVMIHNGEEYDTLPSVYQANVNNVVRNAGASFILGGHPHVPQPFIVYNKHQAAMFSHGNFLSGQVEQENKVGGIAEYTFTEVDGEFEISKIRFMPTYCIGAQFEDYYVVPLADWEQYGIFNGDGLFADLEERMTYYSNLVEVVDYLD</sequence>